<accession>A0ABM5FLY8</accession>
<name>A0ABM5FLY8_9SAUR</name>
<dbReference type="RefSeq" id="XP_072846424.1">
    <property type="nucleotide sequence ID" value="XM_072990323.1"/>
</dbReference>
<dbReference type="RefSeq" id="XP_072846423.1">
    <property type="nucleotide sequence ID" value="XM_072990322.1"/>
</dbReference>
<feature type="region of interest" description="Disordered" evidence="1">
    <location>
        <begin position="976"/>
        <end position="1014"/>
    </location>
</feature>
<feature type="region of interest" description="Disordered" evidence="1">
    <location>
        <begin position="936"/>
        <end position="962"/>
    </location>
</feature>
<feature type="compositionally biased region" description="Polar residues" evidence="1">
    <location>
        <begin position="252"/>
        <end position="262"/>
    </location>
</feature>
<protein>
    <submittedName>
        <fullName evidence="4 5">Proline-rich protein 36 isoform X1</fullName>
    </submittedName>
</protein>
<feature type="region of interest" description="Disordered" evidence="1">
    <location>
        <begin position="425"/>
        <end position="511"/>
    </location>
</feature>
<feature type="compositionally biased region" description="Basic and acidic residues" evidence="1">
    <location>
        <begin position="1042"/>
        <end position="1068"/>
    </location>
</feature>
<dbReference type="GeneID" id="110082670"/>
<dbReference type="Pfam" id="PF15363">
    <property type="entry name" value="BTBD8_C"/>
    <property type="match status" value="1"/>
</dbReference>
<feature type="domain" description="BTB/POZ" evidence="2">
    <location>
        <begin position="1192"/>
        <end position="1236"/>
    </location>
</feature>
<feature type="region of interest" description="Disordered" evidence="1">
    <location>
        <begin position="845"/>
        <end position="904"/>
    </location>
</feature>
<feature type="compositionally biased region" description="Low complexity" evidence="1">
    <location>
        <begin position="94"/>
        <end position="107"/>
    </location>
</feature>
<feature type="compositionally biased region" description="Polar residues" evidence="1">
    <location>
        <begin position="206"/>
        <end position="219"/>
    </location>
</feature>
<evidence type="ECO:0000313" key="4">
    <source>
        <dbReference type="RefSeq" id="XP_072846421.1"/>
    </source>
</evidence>
<organism evidence="3 6">
    <name type="scientific">Pogona vitticeps</name>
    <name type="common">central bearded dragon</name>
    <dbReference type="NCBI Taxonomy" id="103695"/>
    <lineage>
        <taxon>Eukaryota</taxon>
        <taxon>Metazoa</taxon>
        <taxon>Chordata</taxon>
        <taxon>Craniata</taxon>
        <taxon>Vertebrata</taxon>
        <taxon>Euteleostomi</taxon>
        <taxon>Lepidosauria</taxon>
        <taxon>Squamata</taxon>
        <taxon>Bifurcata</taxon>
        <taxon>Unidentata</taxon>
        <taxon>Episquamata</taxon>
        <taxon>Toxicofera</taxon>
        <taxon>Iguania</taxon>
        <taxon>Acrodonta</taxon>
        <taxon>Agamidae</taxon>
        <taxon>Amphibolurinae</taxon>
        <taxon>Pogona</taxon>
    </lineage>
</organism>
<dbReference type="PANTHER" id="PTHR22427:SF8">
    <property type="entry name" value="PROLINE-RICH PROTEIN 36"/>
    <property type="match status" value="1"/>
</dbReference>
<keyword evidence="3" id="KW-1185">Reference proteome</keyword>
<evidence type="ECO:0000313" key="6">
    <source>
        <dbReference type="RefSeq" id="XP_072846424.1"/>
    </source>
</evidence>
<feature type="region of interest" description="Disordered" evidence="1">
    <location>
        <begin position="1030"/>
        <end position="1088"/>
    </location>
</feature>
<feature type="compositionally biased region" description="Low complexity" evidence="1">
    <location>
        <begin position="176"/>
        <end position="187"/>
    </location>
</feature>
<feature type="compositionally biased region" description="Low complexity" evidence="1">
    <location>
        <begin position="264"/>
        <end position="274"/>
    </location>
</feature>
<evidence type="ECO:0000256" key="1">
    <source>
        <dbReference type="SAM" id="MobiDB-lite"/>
    </source>
</evidence>
<reference evidence="3 4" key="1">
    <citation type="submission" date="2025-05" db="UniProtKB">
        <authorList>
            <consortium name="RefSeq"/>
        </authorList>
    </citation>
    <scope>NUCLEOTIDE SEQUENCE [LARGE SCALE GENOMIC DNA]</scope>
</reference>
<feature type="compositionally biased region" description="Pro residues" evidence="1">
    <location>
        <begin position="979"/>
        <end position="989"/>
    </location>
</feature>
<feature type="compositionally biased region" description="Low complexity" evidence="1">
    <location>
        <begin position="850"/>
        <end position="870"/>
    </location>
</feature>
<evidence type="ECO:0000259" key="2">
    <source>
        <dbReference type="Pfam" id="PF15363"/>
    </source>
</evidence>
<dbReference type="Proteomes" id="UP001652642">
    <property type="component" value="Chromosome 2"/>
</dbReference>
<dbReference type="PANTHER" id="PTHR22427">
    <property type="entry name" value="GH15728P"/>
    <property type="match status" value="1"/>
</dbReference>
<sequence>MDGTIAASGGPAALQSNGMVTSKRGGTPIACPPAAKQKSSKNPQPTAQPPGRKQPTGLASRPPTVPTGATRVLNNGTARKANVLQPKQPVPKPSAAATAATTNSSASRMTVKKGVGDRPSGLKTSEKLSQETEVQQKTTKGTTQSTASGPKTTTTKPKRSEQAKPSRAWLPGAKNAASSAPSRALASDKSGGKPKQTAPPAGQVLAVQQQKNSVPTASGASRAATPLKGKPASSNTTAKVPFAPKQLKTVGSKLQSEQNPGQRSVAAAAANSKLSAKKSSEPHKPRTPTKAACGSVSSATPPRALASSPKVPPSRGSPGKKPLKKDAFLNREPALNQSKLQNAAVKEKVIKVIAGQAESISTEDSTPLEKLDATTVVEAVGQPAFQEAVSTVGKIEALETDHIVPRDLEREDSVGPVCMVAEEVPSPAVPQEEAPPLVSLDPQEKKVSSPGQASHLAAPEGLELPSGCDGVLDVETTSPCEASSPTSLELAVRASSPPAESPWPGGEGSEHLEEAMSLSPETAVVGEQPSLFSDTEEACEDILHLSAPLPDFQMTAKDDAPLPSSEEGLLSLGFLRFEAGPLEESKADHGLELSSGELGRLSALQAELCPFANQVDPPLKTLARPVAAEQDGEHGMEEVEEVPRLSVSPEGELLAGVASLEGESERWRSPLDLGVPDPKVMQEAAAPLQTESLPLAVVHAADEALEEELCRGEQVVLSEVLKDQPPLYLPPAATSLPGEFIEEPCMGWDDHPSSLSECPSVDGEEDEDEDEEEEAAIVSEVCVSHLKEEESEEQGEAVDFSLRFSGGVLPGGGRGGIAAQGSMPKPQSLPLKSLELLQGHTAQLPEVPEPKGFSPEKGGSSSKSSTLSGPDLAGKSSSETSTPEELREYDSSSGVESKSDEKLEQTCHHLLTPLEGLPGELDLGIHMERGDDEAETLPADEVLGEPLTEPTVSSEEEAELDADLLKEAGFAKAVCLSASPPPGKQPPLPHSVEESDELGSGDAGTETPASTNSAASSDVFGAFHLHSTDSCGKSPGLSSLEGEEHSTEGTKDHLPKEAGSKTPLDWEHPLPVAPMPEKIGGQDEGSSQPFAAAHGLAAAGDSGTGLPFPWGPCPSEILSTIYEVESGAETPGPDEDGRSRCLRATSQDQALHLGNIPATVVQQLISRTLLFSAEAPPGAFGGKGAVSSEAEISKWTELISPLDESRASITSVTSFSPEDMSSPHGDWTVVEVETFH</sequence>
<gene>
    <name evidence="4 5 6" type="primary">PRR36</name>
</gene>
<feature type="compositionally biased region" description="Acidic residues" evidence="1">
    <location>
        <begin position="762"/>
        <end position="775"/>
    </location>
</feature>
<feature type="region of interest" description="Disordered" evidence="1">
    <location>
        <begin position="1"/>
        <end position="337"/>
    </location>
</feature>
<evidence type="ECO:0000313" key="3">
    <source>
        <dbReference type="Proteomes" id="UP001652642"/>
    </source>
</evidence>
<proteinExistence type="predicted"/>
<dbReference type="RefSeq" id="XP_072846421.1">
    <property type="nucleotide sequence ID" value="XM_072990320.1"/>
</dbReference>
<evidence type="ECO:0000313" key="5">
    <source>
        <dbReference type="RefSeq" id="XP_072846423.1"/>
    </source>
</evidence>
<feature type="compositionally biased region" description="Low complexity" evidence="1">
    <location>
        <begin position="131"/>
        <end position="146"/>
    </location>
</feature>
<dbReference type="InterPro" id="IPR027907">
    <property type="entry name" value="BTBD8_C"/>
</dbReference>
<feature type="compositionally biased region" description="Polar residues" evidence="1">
    <location>
        <begin position="475"/>
        <end position="487"/>
    </location>
</feature>
<feature type="region of interest" description="Disordered" evidence="1">
    <location>
        <begin position="750"/>
        <end position="775"/>
    </location>
</feature>